<protein>
    <submittedName>
        <fullName evidence="1">Uncharacterized protein</fullName>
    </submittedName>
</protein>
<reference evidence="1" key="1">
    <citation type="submission" date="2023-03" db="EMBL/GenBank/DDBJ databases">
        <title>Andean soil-derived lignocellulolytic bacterial consortium as a source of novel taxa and putative plastic-active enzymes.</title>
        <authorList>
            <person name="Diaz-Garcia L."/>
            <person name="Chuvochina M."/>
            <person name="Feuerriegel G."/>
            <person name="Bunk B."/>
            <person name="Sproer C."/>
            <person name="Streit W.R."/>
            <person name="Rodriguez L.M."/>
            <person name="Overmann J."/>
            <person name="Jimenez D.J."/>
        </authorList>
    </citation>
    <scope>NUCLEOTIDE SEQUENCE</scope>
    <source>
        <strain evidence="1">MAG 3858</strain>
    </source>
</reference>
<name>A0AAJ5W4W1_9SPHI</name>
<dbReference type="EMBL" id="CP119313">
    <property type="protein sequence ID" value="WEK18171.1"/>
    <property type="molecule type" value="Genomic_DNA"/>
</dbReference>
<organism evidence="1 2">
    <name type="scientific">Candidatus Pedobacter colombiensis</name>
    <dbReference type="NCBI Taxonomy" id="3121371"/>
    <lineage>
        <taxon>Bacteria</taxon>
        <taxon>Pseudomonadati</taxon>
        <taxon>Bacteroidota</taxon>
        <taxon>Sphingobacteriia</taxon>
        <taxon>Sphingobacteriales</taxon>
        <taxon>Sphingobacteriaceae</taxon>
        <taxon>Pedobacter</taxon>
    </lineage>
</organism>
<dbReference type="Proteomes" id="UP001214530">
    <property type="component" value="Chromosome"/>
</dbReference>
<gene>
    <name evidence="1" type="ORF">P0Y49_15375</name>
</gene>
<dbReference type="AlphaFoldDB" id="A0AAJ5W4W1"/>
<accession>A0AAJ5W4W1</accession>
<dbReference type="SUPFAM" id="SSF69279">
    <property type="entry name" value="Phage tail proteins"/>
    <property type="match status" value="1"/>
</dbReference>
<proteinExistence type="predicted"/>
<sequence length="327" mass="36641">MLNLSLNIQITTPKDAYTLMFDSVASVEIESSWKNLTDTARITLPRHIRLKNSVYNDINDIIVRGSRVEINLGYDGSLKREFTGYVSRVDAKTPFSIECADEMWNLKQTTFSQAWRKVTLKELISFIYKGKSKVVDRDLGSYRIVNSSAAKVLEDLKEQQGIYSFFRYDESLNDVVLNVGLGPYALSTSDKVIYNLNKNVVDNSLTYRMSEDVKIGVTATSVQSDNSKVEVKVGDKDGDNRTLKCPVNLNHSSVTDLAKTFLDQLKVAGYKGSLTGFGNPIVKHGDIIRVEDNMFPERTGLYFADTVKVNFGSSGFRRNVELGYKAG</sequence>
<evidence type="ECO:0000313" key="2">
    <source>
        <dbReference type="Proteomes" id="UP001214530"/>
    </source>
</evidence>
<evidence type="ECO:0000313" key="1">
    <source>
        <dbReference type="EMBL" id="WEK18171.1"/>
    </source>
</evidence>